<keyword evidence="6" id="KW-1133">Transmembrane helix</keyword>
<evidence type="ECO:0000313" key="9">
    <source>
        <dbReference type="Proteomes" id="UP000488295"/>
    </source>
</evidence>
<comment type="caution">
    <text evidence="8">The sequence shown here is derived from an EMBL/GenBank/DDBJ whole genome shotgun (WGS) entry which is preliminary data.</text>
</comment>
<feature type="compositionally biased region" description="Basic and acidic residues" evidence="5">
    <location>
        <begin position="355"/>
        <end position="368"/>
    </location>
</feature>
<dbReference type="EMBL" id="WKKC01000003">
    <property type="protein sequence ID" value="MTE02415.1"/>
    <property type="molecule type" value="Genomic_DNA"/>
</dbReference>
<dbReference type="RefSeq" id="WP_155692248.1">
    <property type="nucleotide sequence ID" value="NZ_WKKC01000003.1"/>
</dbReference>
<feature type="region of interest" description="Disordered" evidence="5">
    <location>
        <begin position="103"/>
        <end position="175"/>
    </location>
</feature>
<evidence type="ECO:0000256" key="4">
    <source>
        <dbReference type="ARBA" id="ARBA00023088"/>
    </source>
</evidence>
<keyword evidence="6" id="KW-0472">Membrane</keyword>
<dbReference type="Pfam" id="PF00746">
    <property type="entry name" value="Gram_pos_anchor"/>
    <property type="match status" value="1"/>
</dbReference>
<feature type="compositionally biased region" description="Polar residues" evidence="5">
    <location>
        <begin position="123"/>
        <end position="134"/>
    </location>
</feature>
<keyword evidence="2" id="KW-0964">Secreted</keyword>
<evidence type="ECO:0000256" key="6">
    <source>
        <dbReference type="SAM" id="Phobius"/>
    </source>
</evidence>
<evidence type="ECO:0000256" key="5">
    <source>
        <dbReference type="SAM" id="MobiDB-lite"/>
    </source>
</evidence>
<feature type="region of interest" description="Disordered" evidence="5">
    <location>
        <begin position="1"/>
        <end position="23"/>
    </location>
</feature>
<keyword evidence="1" id="KW-0134">Cell wall</keyword>
<dbReference type="InterPro" id="IPR041495">
    <property type="entry name" value="Mub_B2"/>
</dbReference>
<keyword evidence="3" id="KW-0732">Signal</keyword>
<dbReference type="Proteomes" id="UP000488295">
    <property type="component" value="Unassembled WGS sequence"/>
</dbReference>
<evidence type="ECO:0000313" key="8">
    <source>
        <dbReference type="EMBL" id="MTE02415.1"/>
    </source>
</evidence>
<feature type="non-terminal residue" evidence="8">
    <location>
        <position position="1"/>
    </location>
</feature>
<keyword evidence="6" id="KW-0812">Transmembrane</keyword>
<evidence type="ECO:0000256" key="3">
    <source>
        <dbReference type="ARBA" id="ARBA00022729"/>
    </source>
</evidence>
<sequence length="396" mass="41667">PVNPVPGKPGENVPVKYVPDTPTPETYTGSQTIKFVDGTTGKEIESPNVQTATNLTGDHTFGKINTPVIKGYTTTETTAGGATVTKENPNAVITVTYTPNGHIIPVGPDGKPIPDAPQPQFPTNPDNPSETTPGQVPDVPGYHPESGKPGEPVNPVPGKPGENVPVKYVPDTPETYTGSQTIKFVDGKTGKEIESPNVQTATNLTGSHTFGKINTPVIKGYTTTQITAGGATVTRDNPNAVVTVTYIPNGHIIPVGPNGKPIPSADQPQFPTNPENPTETTPGQLPVVPGYHPEVGKPGENVNPVPGKPGEDVPVKYVPDTPVKPSTPFTPTTPETPRNNPTRPSETPIANNVESNKKKEELPQTGRKENQAQLIGLAVAGIIFLLGLIGDRKKKE</sequence>
<dbReference type="InterPro" id="IPR019931">
    <property type="entry name" value="LPXTG_anchor"/>
</dbReference>
<reference evidence="8 9" key="1">
    <citation type="submission" date="2019-11" db="EMBL/GenBank/DDBJ databases">
        <title>Gastrointestinal microbiota of Peromyscus leucopus.</title>
        <authorList>
            <person name="Milovic A."/>
            <person name="Bassam K."/>
            <person name="Barbour A.G."/>
        </authorList>
    </citation>
    <scope>NUCLEOTIDE SEQUENCE [LARGE SCALE GENOMIC DNA]</scope>
    <source>
        <strain evidence="8 9">LL8</strain>
    </source>
</reference>
<gene>
    <name evidence="8" type="ORF">GJU95_01290</name>
</gene>
<accession>A0A9X4XB20</accession>
<evidence type="ECO:0000256" key="1">
    <source>
        <dbReference type="ARBA" id="ARBA00022512"/>
    </source>
</evidence>
<feature type="transmembrane region" description="Helical" evidence="6">
    <location>
        <begin position="372"/>
        <end position="390"/>
    </location>
</feature>
<keyword evidence="4" id="KW-0572">Peptidoglycan-anchor</keyword>
<protein>
    <submittedName>
        <fullName evidence="8">LPXTG cell wall anchor domain-containing protein</fullName>
    </submittedName>
</protein>
<feature type="compositionally biased region" description="Low complexity" evidence="5">
    <location>
        <begin position="272"/>
        <end position="282"/>
    </location>
</feature>
<proteinExistence type="predicted"/>
<dbReference type="PROSITE" id="PS50847">
    <property type="entry name" value="GRAM_POS_ANCHORING"/>
    <property type="match status" value="1"/>
</dbReference>
<dbReference type="Pfam" id="PF17966">
    <property type="entry name" value="Muc_B2"/>
    <property type="match status" value="2"/>
</dbReference>
<name>A0A9X4XB20_LACJH</name>
<evidence type="ECO:0000256" key="2">
    <source>
        <dbReference type="ARBA" id="ARBA00022525"/>
    </source>
</evidence>
<feature type="region of interest" description="Disordered" evidence="5">
    <location>
        <begin position="255"/>
        <end position="368"/>
    </location>
</feature>
<feature type="domain" description="Gram-positive cocci surface proteins LPxTG" evidence="7">
    <location>
        <begin position="362"/>
        <end position="396"/>
    </location>
</feature>
<feature type="compositionally biased region" description="Low complexity" evidence="5">
    <location>
        <begin position="321"/>
        <end position="344"/>
    </location>
</feature>
<organism evidence="8 9">
    <name type="scientific">Lactobacillus johnsonii</name>
    <dbReference type="NCBI Taxonomy" id="33959"/>
    <lineage>
        <taxon>Bacteria</taxon>
        <taxon>Bacillati</taxon>
        <taxon>Bacillota</taxon>
        <taxon>Bacilli</taxon>
        <taxon>Lactobacillales</taxon>
        <taxon>Lactobacillaceae</taxon>
        <taxon>Lactobacillus</taxon>
    </lineage>
</organism>
<dbReference type="NCBIfam" id="TIGR01167">
    <property type="entry name" value="LPXTG_anchor"/>
    <property type="match status" value="1"/>
</dbReference>
<evidence type="ECO:0000259" key="7">
    <source>
        <dbReference type="PROSITE" id="PS50847"/>
    </source>
</evidence>
<dbReference type="AlphaFoldDB" id="A0A9X4XB20"/>
<dbReference type="Gene3D" id="2.60.40.4300">
    <property type="match status" value="2"/>
</dbReference>